<reference evidence="4" key="1">
    <citation type="journal article" date="2002" name="Science">
        <title>The draft genome of Ciona intestinalis: insights into chordate and vertebrate origins.</title>
        <authorList>
            <person name="Dehal P."/>
            <person name="Satou Y."/>
            <person name="Campbell R.K."/>
            <person name="Chapman J."/>
            <person name="Degnan B."/>
            <person name="De Tomaso A."/>
            <person name="Davidson B."/>
            <person name="Di Gregorio A."/>
            <person name="Gelpke M."/>
            <person name="Goodstein D.M."/>
            <person name="Harafuji N."/>
            <person name="Hastings K.E."/>
            <person name="Ho I."/>
            <person name="Hotta K."/>
            <person name="Huang W."/>
            <person name="Kawashima T."/>
            <person name="Lemaire P."/>
            <person name="Martinez D."/>
            <person name="Meinertzhagen I.A."/>
            <person name="Necula S."/>
            <person name="Nonaka M."/>
            <person name="Putnam N."/>
            <person name="Rash S."/>
            <person name="Saiga H."/>
            <person name="Satake M."/>
            <person name="Terry A."/>
            <person name="Yamada L."/>
            <person name="Wang H.G."/>
            <person name="Awazu S."/>
            <person name="Azumi K."/>
            <person name="Boore J."/>
            <person name="Branno M."/>
            <person name="Chin-Bow S."/>
            <person name="DeSantis R."/>
            <person name="Doyle S."/>
            <person name="Francino P."/>
            <person name="Keys D.N."/>
            <person name="Haga S."/>
            <person name="Hayashi H."/>
            <person name="Hino K."/>
            <person name="Imai K.S."/>
            <person name="Inaba K."/>
            <person name="Kano S."/>
            <person name="Kobayashi K."/>
            <person name="Kobayashi M."/>
            <person name="Lee B.I."/>
            <person name="Makabe K.W."/>
            <person name="Manohar C."/>
            <person name="Matassi G."/>
            <person name="Medina M."/>
            <person name="Mochizuki Y."/>
            <person name="Mount S."/>
            <person name="Morishita T."/>
            <person name="Miura S."/>
            <person name="Nakayama A."/>
            <person name="Nishizaka S."/>
            <person name="Nomoto H."/>
            <person name="Ohta F."/>
            <person name="Oishi K."/>
            <person name="Rigoutsos I."/>
            <person name="Sano M."/>
            <person name="Sasaki A."/>
            <person name="Sasakura Y."/>
            <person name="Shoguchi E."/>
            <person name="Shin-i T."/>
            <person name="Spagnuolo A."/>
            <person name="Stainier D."/>
            <person name="Suzuki M.M."/>
            <person name="Tassy O."/>
            <person name="Takatori N."/>
            <person name="Tokuoka M."/>
            <person name="Yagi K."/>
            <person name="Yoshizaki F."/>
            <person name="Wada S."/>
            <person name="Zhang C."/>
            <person name="Hyatt P.D."/>
            <person name="Larimer F."/>
            <person name="Detter C."/>
            <person name="Doggett N."/>
            <person name="Glavina T."/>
            <person name="Hawkins T."/>
            <person name="Richardson P."/>
            <person name="Lucas S."/>
            <person name="Kohara Y."/>
            <person name="Levine M."/>
            <person name="Satoh N."/>
            <person name="Rokhsar D.S."/>
        </authorList>
    </citation>
    <scope>NUCLEOTIDE SEQUENCE [LARGE SCALE GENOMIC DNA]</scope>
</reference>
<evidence type="ECO:0000256" key="1">
    <source>
        <dbReference type="PROSITE-ProRule" id="PRU00339"/>
    </source>
</evidence>
<feature type="repeat" description="TPR" evidence="1">
    <location>
        <begin position="666"/>
        <end position="699"/>
    </location>
</feature>
<dbReference type="SMART" id="SM00028">
    <property type="entry name" value="TPR"/>
    <property type="match status" value="19"/>
</dbReference>
<name>H2XZM0_CIOIN</name>
<dbReference type="EMBL" id="EAAA01002091">
    <property type="status" value="NOT_ANNOTATED_CDS"/>
    <property type="molecule type" value="Genomic_DNA"/>
</dbReference>
<organism evidence="3 4">
    <name type="scientific">Ciona intestinalis</name>
    <name type="common">Transparent sea squirt</name>
    <name type="synonym">Ascidia intestinalis</name>
    <dbReference type="NCBI Taxonomy" id="7719"/>
    <lineage>
        <taxon>Eukaryota</taxon>
        <taxon>Metazoa</taxon>
        <taxon>Chordata</taxon>
        <taxon>Tunicata</taxon>
        <taxon>Ascidiacea</taxon>
        <taxon>Phlebobranchia</taxon>
        <taxon>Cionidae</taxon>
        <taxon>Ciona</taxon>
    </lineage>
</organism>
<keyword evidence="4" id="KW-1185">Reference proteome</keyword>
<accession>H2XZM0</accession>
<dbReference type="STRING" id="7719.ENSCINP00000035104"/>
<dbReference type="HOGENOM" id="CLU_000553_1_0_1"/>
<evidence type="ECO:0000259" key="2">
    <source>
        <dbReference type="Pfam" id="PF12770"/>
    </source>
</evidence>
<dbReference type="Proteomes" id="UP000008144">
    <property type="component" value="Chromosome 5"/>
</dbReference>
<gene>
    <name evidence="3" type="primary">LOC100179612</name>
</gene>
<dbReference type="GeneTree" id="ENSGT00940000156428"/>
<dbReference type="Pfam" id="PF13181">
    <property type="entry name" value="TPR_8"/>
    <property type="match status" value="1"/>
</dbReference>
<dbReference type="Ensembl" id="ENSCINT00000031842.1">
    <property type="protein sequence ID" value="ENSCINP00000035104.1"/>
    <property type="gene ID" value="ENSCING00000022449.1"/>
</dbReference>
<dbReference type="InParanoid" id="H2XZM0"/>
<proteinExistence type="predicted"/>
<feature type="repeat" description="TPR" evidence="1">
    <location>
        <begin position="586"/>
        <end position="619"/>
    </location>
</feature>
<keyword evidence="1" id="KW-0802">TPR repeat</keyword>
<evidence type="ECO:0000313" key="3">
    <source>
        <dbReference type="Ensembl" id="ENSCINP00000035104.1"/>
    </source>
</evidence>
<dbReference type="InterPro" id="IPR024983">
    <property type="entry name" value="CHAT_dom"/>
</dbReference>
<dbReference type="InterPro" id="IPR011990">
    <property type="entry name" value="TPR-like_helical_dom_sf"/>
</dbReference>
<dbReference type="Gene3D" id="1.25.40.10">
    <property type="entry name" value="Tetratricopeptide repeat domain"/>
    <property type="match status" value="5"/>
</dbReference>
<dbReference type="PROSITE" id="PS50005">
    <property type="entry name" value="TPR"/>
    <property type="match status" value="2"/>
</dbReference>
<feature type="domain" description="CHAT" evidence="2">
    <location>
        <begin position="1307"/>
        <end position="1591"/>
    </location>
</feature>
<reference evidence="3" key="3">
    <citation type="submission" date="2025-08" db="UniProtKB">
        <authorList>
            <consortium name="Ensembl"/>
        </authorList>
    </citation>
    <scope>IDENTIFICATION</scope>
</reference>
<dbReference type="Pfam" id="PF12770">
    <property type="entry name" value="CHAT"/>
    <property type="match status" value="1"/>
</dbReference>
<sequence>MESPHKETCPSPQDIAKSAKTACSNKQFELADQLYTEAISHQPNNAILYCNRSVVKIHLKKYEDALQDANTSIRLNRMHAKGYFHGGVALKHLGHTYSALVMYSNGMVLDSKNRKFLKEIIETSMLPPLNSYLSPVMTQLKEMNLNHNPFVIISVVGQALLAQKETQRAVEVLECAVAVGTCSLKLKGSVYSTLSNALWTLGHFSRAIHYMTEDLKVAELLMDAHGECRSLENLGFAFYTQRRYQEAFEVYTKQLGIAKILKNKIQILSACNGLERIYAGLSSQGPNSPKSSHTNVSLPLRKSDNGFLFNEVPEENNEQDTLSLAQYQEKLEILLKSPGADKYEEAQLYCDIARAYKNVKRYDKQIESLKKSAIISRELFDVNSESRTLMCLAHAAKCADDTSVSKEAYERMLEISHETKDILLQGFASSHLGVLHHQLENYEVAIKYHHKYLQIATNVQDISSQGHAHGNLGNSYNALGFYEKAAHHQLKHVEISHKILDEQVECSAHGNLAVAYQALKQTDKALEHFRLQLELSRRIKSCVNESVALMNLANCFCTTAMFSEAVEMYKGYLQLSVRVPDKHGEGRALYNLGYAYFSLGDHASAVDCYNECISVASQCNDDVTMARAFCNLGLAKKDLGDLDAALEFQKKFLETSLEIRSARGVFKALGNIGDLYFERKELDDAVKFYQQQLETAQENKNPVLTAQACASLAIALRLMGEKEKAVEIHKKEIGLYSSVIKDSKNEEEARKRLNVTLAETLQICDEAKSGVNKEVAKSEAEWVAEAQAWRNLGITYTNMNKMEQALECFTNQMLSLRMVSSVTVSVEKVNSFCYLGDTCHAMEKYKEAIGHFKYALTLAESLKHPKLENQACKGLFKAYKKNGEFEFAIQYCEQSLVYCQKLRDQKWLASVYGELGNLYSEVCEYDKAVEALMLQVKVGTELESNEILADSASDLGFIYYSTANYEKALEFHYLDLEISKKSKNQTCQGRAHKNLALTYEANKNYAASMFHYEQHLFIAEEQSDTLAKVEALHGIGRCLLMQGNGDLSRAILLLQQSMLIGRELNIECLIASIACDLGKALWVSNGSETATSYLNQAFIAGKTDCFNMLANEEKNSVVFRGKILKTYEKLLQYASVLLCNLVENNLNSEAFQLACEVSALPEKVFSHKNTSPHTISNSLLLKSTQSNDGGNNLTAFFTVTAGTLFYWLLKDGNLCLSGHKPLYTEDDDNILANLIFKLRENVGVEITSDGKSLEGNMSKESSLYTELLQLHSKFNNQSGFLKTGKGLIFNSTVRDIKKYNSAKNPAFLLYELLFSDMEKEMTSAVEKSPLATFTLHIDGDLLLLPFPLLKKNNGDKFLYEKFQLTVLPISSTKTPSSSVFQCCPARALVSGNSGLKISRHDFSPAAAEAETSLVSEILRVEPLLGNNATLQNVLEKLNREQYECIHLACPFFTLPCGVVMEKSKVLEKDQTTEDDQFVLTDRNILNANLTQTKLVVLASPYGLTISANISNWSAAVFTILRTFLTAGTKAILLPLWPVPETACKLFYKTFYGYLINGCDSGKALVHSMSSLRNSAQFQHPSFWAGFALFGQPAKIYPQDLPTTFALTKLLQGNPLHLKDTIKLCSHMLGKALSEKVASGSSSPVPIYTTQESVAAKVHNTGGWRELFSAAGFQLRNKLEDLPAAVVFPQSQPHVQRVLKTLKPFANLPCAILETLGQLMLSPYTSQAIL</sequence>
<dbReference type="PANTHER" id="PTHR10098">
    <property type="entry name" value="RAPSYN-RELATED"/>
    <property type="match status" value="1"/>
</dbReference>
<dbReference type="Pfam" id="PF13424">
    <property type="entry name" value="TPR_12"/>
    <property type="match status" value="3"/>
</dbReference>
<dbReference type="SUPFAM" id="SSF48452">
    <property type="entry name" value="TPR-like"/>
    <property type="match status" value="7"/>
</dbReference>
<dbReference type="OMA" id="LGCYPPQ"/>
<reference evidence="3" key="4">
    <citation type="submission" date="2025-09" db="UniProtKB">
        <authorList>
            <consortium name="Ensembl"/>
        </authorList>
    </citation>
    <scope>IDENTIFICATION</scope>
</reference>
<dbReference type="PANTHER" id="PTHR10098:SF108">
    <property type="entry name" value="TETRATRICOPEPTIDE REPEAT PROTEIN 28"/>
    <property type="match status" value="1"/>
</dbReference>
<reference evidence="3" key="2">
    <citation type="journal article" date="2008" name="Genome Biol.">
        <title>Improved genome assembly and evidence-based global gene model set for the chordate Ciona intestinalis: new insight into intron and operon populations.</title>
        <authorList>
            <person name="Satou Y."/>
            <person name="Mineta K."/>
            <person name="Ogasawara M."/>
            <person name="Sasakura Y."/>
            <person name="Shoguchi E."/>
            <person name="Ueno K."/>
            <person name="Yamada L."/>
            <person name="Matsumoto J."/>
            <person name="Wasserscheid J."/>
            <person name="Dewar K."/>
            <person name="Wiley G.B."/>
            <person name="Macmil S.L."/>
            <person name="Roe B.A."/>
            <person name="Zeller R.W."/>
            <person name="Hastings K.E."/>
            <person name="Lemaire P."/>
            <person name="Lindquist E."/>
            <person name="Endo T."/>
            <person name="Hotta K."/>
            <person name="Inaba K."/>
        </authorList>
    </citation>
    <scope>NUCLEOTIDE SEQUENCE [LARGE SCALE GENOMIC DNA]</scope>
    <source>
        <strain evidence="3">wild type</strain>
    </source>
</reference>
<dbReference type="InterPro" id="IPR019734">
    <property type="entry name" value="TPR_rpt"/>
</dbReference>
<evidence type="ECO:0000313" key="4">
    <source>
        <dbReference type="Proteomes" id="UP000008144"/>
    </source>
</evidence>
<protein>
    <submittedName>
        <fullName evidence="3">Tetratricopeptide repeat protein 28</fullName>
    </submittedName>
</protein>
<dbReference type="FunCoup" id="H2XZM0">
    <property type="interactions" value="12"/>
</dbReference>